<feature type="transmembrane region" description="Helical" evidence="1">
    <location>
        <begin position="59"/>
        <end position="79"/>
    </location>
</feature>
<evidence type="ECO:0000313" key="3">
    <source>
        <dbReference type="Proteomes" id="UP000242694"/>
    </source>
</evidence>
<sequence>MYMIYQTLIFITLSLITFLGFLNLLEITNGVLFMQFVITFVIAYFYYQLAFKEKDSKLGIFGHIYEITLLVLSIIFIIYSSF</sequence>
<feature type="transmembrane region" description="Helical" evidence="1">
    <location>
        <begin position="31"/>
        <end position="47"/>
    </location>
</feature>
<keyword evidence="1" id="KW-0812">Transmembrane</keyword>
<evidence type="ECO:0000313" key="2">
    <source>
        <dbReference type="EMBL" id="PTH18889.1"/>
    </source>
</evidence>
<dbReference type="EMBL" id="PZDI01000010">
    <property type="protein sequence ID" value="PTH18889.1"/>
    <property type="molecule type" value="Genomic_DNA"/>
</dbReference>
<dbReference type="Proteomes" id="UP000242694">
    <property type="component" value="Unassembled WGS sequence"/>
</dbReference>
<name>A0ABX5IFS1_9STAP</name>
<gene>
    <name evidence="2" type="ORF">BU607_03510</name>
</gene>
<keyword evidence="1" id="KW-0472">Membrane</keyword>
<proteinExistence type="predicted"/>
<accession>A0ABX5IFS1</accession>
<comment type="caution">
    <text evidence="2">The sequence shown here is derived from an EMBL/GenBank/DDBJ whole genome shotgun (WGS) entry which is preliminary data.</text>
</comment>
<keyword evidence="3" id="KW-1185">Reference proteome</keyword>
<evidence type="ECO:0000256" key="1">
    <source>
        <dbReference type="SAM" id="Phobius"/>
    </source>
</evidence>
<feature type="transmembrane region" description="Helical" evidence="1">
    <location>
        <begin position="7"/>
        <end position="25"/>
    </location>
</feature>
<keyword evidence="1" id="KW-1133">Transmembrane helix</keyword>
<protein>
    <submittedName>
        <fullName evidence="2">Uncharacterized protein</fullName>
    </submittedName>
</protein>
<reference evidence="2 3" key="1">
    <citation type="journal article" date="2016" name="Front. Microbiol.">
        <title>Comprehensive Phylogenetic Analysis of Bovine Non-aureus Staphylococci Species Based on Whole-Genome Sequencing.</title>
        <authorList>
            <person name="Naushad S."/>
            <person name="Barkema H.W."/>
            <person name="Luby C."/>
            <person name="Condas L.A."/>
            <person name="Nobrega D.B."/>
            <person name="Carson D.A."/>
            <person name="De Buck J."/>
        </authorList>
    </citation>
    <scope>NUCLEOTIDE SEQUENCE [LARGE SCALE GENOMIC DNA]</scope>
    <source>
        <strain evidence="2 3">SNUC 993</strain>
    </source>
</reference>
<organism evidence="2 3">
    <name type="scientific">Staphylococcus auricularis</name>
    <dbReference type="NCBI Taxonomy" id="29379"/>
    <lineage>
        <taxon>Bacteria</taxon>
        <taxon>Bacillati</taxon>
        <taxon>Bacillota</taxon>
        <taxon>Bacilli</taxon>
        <taxon>Bacillales</taxon>
        <taxon>Staphylococcaceae</taxon>
        <taxon>Staphylococcus</taxon>
    </lineage>
</organism>